<evidence type="ECO:0000313" key="1">
    <source>
        <dbReference type="EMBL" id="KAK8510052.1"/>
    </source>
</evidence>
<dbReference type="EMBL" id="JBBPBM010000089">
    <property type="protein sequence ID" value="KAK8510052.1"/>
    <property type="molecule type" value="Genomic_DNA"/>
</dbReference>
<gene>
    <name evidence="1" type="ORF">V6N12_035375</name>
</gene>
<accession>A0ABR2BU61</accession>
<evidence type="ECO:0000313" key="2">
    <source>
        <dbReference type="Proteomes" id="UP001472677"/>
    </source>
</evidence>
<sequence length="78" mass="8799">MANVVADRPVAELCGQESEELLFTCALSVVDDLLLRDMYPLPGYTGVTVSPCSFSQRRLQPFKSISFYRNLHDESSFH</sequence>
<name>A0ABR2BU61_9ROSI</name>
<protein>
    <submittedName>
        <fullName evidence="1">Uncharacterized protein</fullName>
    </submittedName>
</protein>
<reference evidence="1 2" key="1">
    <citation type="journal article" date="2024" name="G3 (Bethesda)">
        <title>Genome assembly of Hibiscus sabdariffa L. provides insights into metabolisms of medicinal natural products.</title>
        <authorList>
            <person name="Kim T."/>
        </authorList>
    </citation>
    <scope>NUCLEOTIDE SEQUENCE [LARGE SCALE GENOMIC DNA]</scope>
    <source>
        <strain evidence="1">TK-2024</strain>
        <tissue evidence="1">Old leaves</tissue>
    </source>
</reference>
<comment type="caution">
    <text evidence="1">The sequence shown here is derived from an EMBL/GenBank/DDBJ whole genome shotgun (WGS) entry which is preliminary data.</text>
</comment>
<organism evidence="1 2">
    <name type="scientific">Hibiscus sabdariffa</name>
    <name type="common">roselle</name>
    <dbReference type="NCBI Taxonomy" id="183260"/>
    <lineage>
        <taxon>Eukaryota</taxon>
        <taxon>Viridiplantae</taxon>
        <taxon>Streptophyta</taxon>
        <taxon>Embryophyta</taxon>
        <taxon>Tracheophyta</taxon>
        <taxon>Spermatophyta</taxon>
        <taxon>Magnoliopsida</taxon>
        <taxon>eudicotyledons</taxon>
        <taxon>Gunneridae</taxon>
        <taxon>Pentapetalae</taxon>
        <taxon>rosids</taxon>
        <taxon>malvids</taxon>
        <taxon>Malvales</taxon>
        <taxon>Malvaceae</taxon>
        <taxon>Malvoideae</taxon>
        <taxon>Hibiscus</taxon>
    </lineage>
</organism>
<keyword evidence="2" id="KW-1185">Reference proteome</keyword>
<proteinExistence type="predicted"/>
<dbReference type="Proteomes" id="UP001472677">
    <property type="component" value="Unassembled WGS sequence"/>
</dbReference>